<dbReference type="PROSITE" id="PS51898">
    <property type="entry name" value="TYR_RECOMBINASE"/>
    <property type="match status" value="1"/>
</dbReference>
<keyword evidence="5" id="KW-1185">Reference proteome</keyword>
<dbReference type="InterPro" id="IPR002104">
    <property type="entry name" value="Integrase_catalytic"/>
</dbReference>
<dbReference type="Proteomes" id="UP000187735">
    <property type="component" value="Chromosome"/>
</dbReference>
<dbReference type="Gene3D" id="1.10.443.10">
    <property type="entry name" value="Intergrase catalytic core"/>
    <property type="match status" value="1"/>
</dbReference>
<dbReference type="RefSeq" id="WP_077027393.1">
    <property type="nucleotide sequence ID" value="NZ_CP017641.1"/>
</dbReference>
<proteinExistence type="predicted"/>
<gene>
    <name evidence="4" type="ORF">Fuma_06022</name>
</gene>
<evidence type="ECO:0000256" key="2">
    <source>
        <dbReference type="SAM" id="MobiDB-lite"/>
    </source>
</evidence>
<accession>A0A1P8WQM1</accession>
<dbReference type="CDD" id="cd00397">
    <property type="entry name" value="DNA_BRE_C"/>
    <property type="match status" value="1"/>
</dbReference>
<organism evidence="4 5">
    <name type="scientific">Fuerstiella marisgermanici</name>
    <dbReference type="NCBI Taxonomy" id="1891926"/>
    <lineage>
        <taxon>Bacteria</taxon>
        <taxon>Pseudomonadati</taxon>
        <taxon>Planctomycetota</taxon>
        <taxon>Planctomycetia</taxon>
        <taxon>Planctomycetales</taxon>
        <taxon>Planctomycetaceae</taxon>
        <taxon>Fuerstiella</taxon>
    </lineage>
</organism>
<dbReference type="OrthoDB" id="254233at2"/>
<feature type="region of interest" description="Disordered" evidence="2">
    <location>
        <begin position="314"/>
        <end position="341"/>
    </location>
</feature>
<dbReference type="InterPro" id="IPR011010">
    <property type="entry name" value="DNA_brk_join_enz"/>
</dbReference>
<dbReference type="PANTHER" id="PTHR30349:SF64">
    <property type="entry name" value="PROPHAGE INTEGRASE INTD-RELATED"/>
    <property type="match status" value="1"/>
</dbReference>
<dbReference type="KEGG" id="fmr:Fuma_06022"/>
<dbReference type="PANTHER" id="PTHR30349">
    <property type="entry name" value="PHAGE INTEGRASE-RELATED"/>
    <property type="match status" value="1"/>
</dbReference>
<dbReference type="GO" id="GO:0006310">
    <property type="term" value="P:DNA recombination"/>
    <property type="evidence" value="ECO:0007669"/>
    <property type="project" value="UniProtKB-KW"/>
</dbReference>
<dbReference type="SUPFAM" id="SSF56349">
    <property type="entry name" value="DNA breaking-rejoining enzymes"/>
    <property type="match status" value="1"/>
</dbReference>
<name>A0A1P8WQM1_9PLAN</name>
<dbReference type="AlphaFoldDB" id="A0A1P8WQM1"/>
<feature type="domain" description="Tyr recombinase" evidence="3">
    <location>
        <begin position="204"/>
        <end position="412"/>
    </location>
</feature>
<sequence>MPRLFHRPPKYCLHKGTKQAVVSLHGKRIYLGPYGSRKSHQRYQEILKQWEAERDGRKKASPSTAESNSPKISPAMLREKRLAGSPLTINELVFVYRQHTHEYYRKNGKLTREATIIDDAIRYLRKHHATTYLHDFGPVALDELRKGMIDDLDWSRNHINKQVSRLVRMFTWAAEKELVEASVALALKSLAGLKKGRTKARETAKVECVDDNIVDATLKHLPPIVADMVRLQRLTGARPGEVCSLRPMDLDCTGDVWLYIPDEHKTEHHEKNRVVVLGPRARTLLKPYLERKPDAYCFSPAESEQLRREQAAAARNTPAHYGNRRGTNRVANRKREPGERYTTDSYRRVIHRICLKHKIEKWAPNRLRHTSATEIRKRFGLEAAQVICGHQSADVTQIYAERNLELARKVARELG</sequence>
<dbReference type="GO" id="GO:0003677">
    <property type="term" value="F:DNA binding"/>
    <property type="evidence" value="ECO:0007669"/>
    <property type="project" value="InterPro"/>
</dbReference>
<evidence type="ECO:0000313" key="5">
    <source>
        <dbReference type="Proteomes" id="UP000187735"/>
    </source>
</evidence>
<dbReference type="Pfam" id="PF00589">
    <property type="entry name" value="Phage_integrase"/>
    <property type="match status" value="1"/>
</dbReference>
<protein>
    <submittedName>
        <fullName evidence="4">Site-specific tyrosine recombinase</fullName>
    </submittedName>
</protein>
<feature type="compositionally biased region" description="Polar residues" evidence="2">
    <location>
        <begin position="61"/>
        <end position="71"/>
    </location>
</feature>
<reference evidence="4 5" key="1">
    <citation type="journal article" date="2016" name="Front. Microbiol.">
        <title>Fuerstia marisgermanicae gen. nov., sp. nov., an Unusual Member of the Phylum Planctomycetes from the German Wadden Sea.</title>
        <authorList>
            <person name="Kohn T."/>
            <person name="Heuer A."/>
            <person name="Jogler M."/>
            <person name="Vollmers J."/>
            <person name="Boedeker C."/>
            <person name="Bunk B."/>
            <person name="Rast P."/>
            <person name="Borchert D."/>
            <person name="Glockner I."/>
            <person name="Freese H.M."/>
            <person name="Klenk H.P."/>
            <person name="Overmann J."/>
            <person name="Kaster A.K."/>
            <person name="Rohde M."/>
            <person name="Wiegand S."/>
            <person name="Jogler C."/>
        </authorList>
    </citation>
    <scope>NUCLEOTIDE SEQUENCE [LARGE SCALE GENOMIC DNA]</scope>
    <source>
        <strain evidence="4 5">NH11</strain>
    </source>
</reference>
<dbReference type="InterPro" id="IPR013762">
    <property type="entry name" value="Integrase-like_cat_sf"/>
</dbReference>
<dbReference type="EMBL" id="CP017641">
    <property type="protein sequence ID" value="APZ96353.1"/>
    <property type="molecule type" value="Genomic_DNA"/>
</dbReference>
<evidence type="ECO:0000256" key="1">
    <source>
        <dbReference type="ARBA" id="ARBA00023172"/>
    </source>
</evidence>
<keyword evidence="1" id="KW-0233">DNA recombination</keyword>
<evidence type="ECO:0000313" key="4">
    <source>
        <dbReference type="EMBL" id="APZ96353.1"/>
    </source>
</evidence>
<dbReference type="GO" id="GO:0015074">
    <property type="term" value="P:DNA integration"/>
    <property type="evidence" value="ECO:0007669"/>
    <property type="project" value="InterPro"/>
</dbReference>
<feature type="region of interest" description="Disordered" evidence="2">
    <location>
        <begin position="52"/>
        <end position="75"/>
    </location>
</feature>
<evidence type="ECO:0000259" key="3">
    <source>
        <dbReference type="PROSITE" id="PS51898"/>
    </source>
</evidence>
<dbReference type="InterPro" id="IPR050090">
    <property type="entry name" value="Tyrosine_recombinase_XerCD"/>
</dbReference>